<dbReference type="GO" id="GO:0044020">
    <property type="term" value="F:histone H4R3 methyltransferase activity"/>
    <property type="evidence" value="ECO:0007669"/>
    <property type="project" value="UniProtKB-UniRule"/>
</dbReference>
<dbReference type="KEGG" id="lcf:108901970"/>
<evidence type="ECO:0000256" key="6">
    <source>
        <dbReference type="ARBA" id="ARBA00022782"/>
    </source>
</evidence>
<reference evidence="15" key="3">
    <citation type="submission" date="2025-05" db="UniProtKB">
        <authorList>
            <consortium name="Ensembl"/>
        </authorList>
    </citation>
    <scope>IDENTIFICATION</scope>
</reference>
<dbReference type="Gene3D" id="2.70.160.11">
    <property type="entry name" value="Hnrnp arginine n-methyltransferase1"/>
    <property type="match status" value="2"/>
</dbReference>
<dbReference type="GO" id="GO:0005634">
    <property type="term" value="C:nucleus"/>
    <property type="evidence" value="ECO:0007669"/>
    <property type="project" value="UniProtKB-SubCell"/>
</dbReference>
<evidence type="ECO:0000256" key="10">
    <source>
        <dbReference type="ARBA" id="ARBA00023242"/>
    </source>
</evidence>
<dbReference type="InterPro" id="IPR029063">
    <property type="entry name" value="SAM-dependent_MTases_sf"/>
</dbReference>
<evidence type="ECO:0000256" key="13">
    <source>
        <dbReference type="PIRNR" id="PIRNR036946"/>
    </source>
</evidence>
<dbReference type="Gene3D" id="3.40.50.150">
    <property type="entry name" value="Vaccinia Virus protein VP39"/>
    <property type="match status" value="2"/>
</dbReference>
<keyword evidence="16" id="KW-1185">Reference proteome</keyword>
<sequence>MKTFCGRANPTTGALDWVEESEEYDYHQEIARSCYADMLHDRDRNEKYYQGIRAAVARVQARGEKVIVLDIGTGTGLLSMMAVTAGADFCYAVEVFKPMAEAAQCIVEKNGFSDKIKIINKHSTDVTVGPDGDMQMKANVLITELFDTELIGEGALPSYEHAHQYLVQEGCEAVPHRATVYAQLVESELLWSWAQLQPVEVEGARLVPPPAVGRCAGSHSVCDIQLSQVSPNSFTPLGPLCTMFSVDFSKPVSSAFQSHSSQFVAQSGGRAHVVLSWWDLDMDPSGSIVCTMAPGWTYPQPKTAPWRDHWMQSVYFLPVESRVTEGEELSLTVCHDDYSLWYSLQSHSQQDSQAKALPSRPSCTCQAHLVWTRPRFGELNDRQRSESYVSALRSVLREDSVCLGISDGSLLPVIAHMLGAKKVFGLENSRMSKQVIEQVMDANLMKGGVELLEMRPDQLTSNDLGGEQISVLMGEPYFSTSLLPWHSLFFWYCRTALAGLLQPSATVLPCAATLHMVAVEFQDLWRIRAPCGTCEGFDVTPMDEMVQKSLDFRESREAEPHPLWEYPCRALTQSTAVMTFDFTQCVPRQPISSQGSLPFIRIGRCHGVALWMEYHLTSDITVSAGLIGPISEQGDCEWSRHRKQGVYFFRSPWESSGDGRAAVSYSFTFEPSLGDIKMDFSIESQ</sequence>
<keyword evidence="1 13" id="KW-0963">Cytoplasm</keyword>
<dbReference type="FunFam" id="2.70.160.11:FF:000004">
    <property type="entry name" value="Protein arginine N-methyltransferase 7"/>
    <property type="match status" value="1"/>
</dbReference>
<reference evidence="17" key="2">
    <citation type="submission" date="2025-04" db="UniProtKB">
        <authorList>
            <consortium name="RefSeq"/>
        </authorList>
    </citation>
    <scope>IDENTIFICATION</scope>
    <source>
        <tissue evidence="17">Brain</tissue>
    </source>
</reference>
<dbReference type="PIRSF" id="PIRSF036946">
    <property type="entry name" value="Arg_N-mtase"/>
    <property type="match status" value="1"/>
</dbReference>
<dbReference type="GO" id="GO:0032259">
    <property type="term" value="P:methylation"/>
    <property type="evidence" value="ECO:0007669"/>
    <property type="project" value="UniProtKB-KW"/>
</dbReference>
<accession>A0A4W6CZU0</accession>
<evidence type="ECO:0000256" key="1">
    <source>
        <dbReference type="ARBA" id="ARBA00022490"/>
    </source>
</evidence>
<dbReference type="Proteomes" id="UP000694890">
    <property type="component" value="Linkage group LG10"/>
</dbReference>
<dbReference type="FunFam" id="2.70.160.11:FF:000010">
    <property type="entry name" value="Protein arginine N-methyltransferase"/>
    <property type="match status" value="1"/>
</dbReference>
<dbReference type="Pfam" id="PF06325">
    <property type="entry name" value="PrmA"/>
    <property type="match status" value="1"/>
</dbReference>
<dbReference type="GeneTree" id="ENSGT00940000156879"/>
<dbReference type="GeneID" id="108901970"/>
<keyword evidence="3 13" id="KW-0808">Transferase</keyword>
<dbReference type="RefSeq" id="XP_018559169.1">
    <property type="nucleotide sequence ID" value="XM_018703653.2"/>
</dbReference>
<dbReference type="PANTHER" id="PTHR11006:SF4">
    <property type="entry name" value="PROTEIN ARGININE N-METHYLTRANSFERASE 7"/>
    <property type="match status" value="1"/>
</dbReference>
<keyword evidence="9 13" id="KW-0804">Transcription</keyword>
<keyword evidence="10 13" id="KW-0539">Nucleus</keyword>
<evidence type="ECO:0000259" key="14">
    <source>
        <dbReference type="Pfam" id="PF22528"/>
    </source>
</evidence>
<comment type="similarity">
    <text evidence="13">Belongs to the class I-like SAM-binding methyltransferase superfamily. Protein arginine N-methyltransferase family. PRMT7 subfamily.</text>
</comment>
<keyword evidence="5" id="KW-0677">Repeat</keyword>
<dbReference type="CTD" id="54496"/>
<dbReference type="AlphaFoldDB" id="A0A4W6CZU0"/>
<evidence type="ECO:0000256" key="3">
    <source>
        <dbReference type="ARBA" id="ARBA00022679"/>
    </source>
</evidence>
<dbReference type="PANTHER" id="PTHR11006">
    <property type="entry name" value="PROTEIN ARGININE N-METHYLTRANSFERASE"/>
    <property type="match status" value="1"/>
</dbReference>
<reference evidence="16" key="1">
    <citation type="submission" date="2015-09" db="EMBL/GenBank/DDBJ databases">
        <authorList>
            <person name="Sai Rama Sridatta P."/>
        </authorList>
    </citation>
    <scope>NUCLEOTIDE SEQUENCE [LARGE SCALE GENOMIC DNA]</scope>
</reference>
<dbReference type="PROSITE" id="PS51678">
    <property type="entry name" value="SAM_MT_PRMT"/>
    <property type="match status" value="2"/>
</dbReference>
<evidence type="ECO:0000256" key="11">
    <source>
        <dbReference type="ARBA" id="ARBA00025570"/>
    </source>
</evidence>
<dbReference type="GO" id="GO:0005829">
    <property type="term" value="C:cytosol"/>
    <property type="evidence" value="ECO:0007669"/>
    <property type="project" value="UniProtKB-SubCell"/>
</dbReference>
<keyword evidence="7 13" id="KW-0156">Chromatin regulator</keyword>
<dbReference type="InterPro" id="IPR014644">
    <property type="entry name" value="MeTrfase_PRMT7"/>
</dbReference>
<name>A0A4W6CZU0_LATCA</name>
<evidence type="ECO:0000256" key="9">
    <source>
        <dbReference type="ARBA" id="ARBA00023163"/>
    </source>
</evidence>
<dbReference type="GO" id="GO:0030154">
    <property type="term" value="P:cell differentiation"/>
    <property type="evidence" value="ECO:0007669"/>
    <property type="project" value="UniProtKB-KW"/>
</dbReference>
<dbReference type="InParanoid" id="A0A4W6CZU0"/>
<feature type="domain" description="Protein arginine N-methyltransferase" evidence="14">
    <location>
        <begin position="511"/>
        <end position="685"/>
    </location>
</feature>
<dbReference type="Ensembl" id="ENSLCAT00010018453.1">
    <property type="protein sequence ID" value="ENSLCAP00010018054.1"/>
    <property type="gene ID" value="ENSLCAG00010008560.1"/>
</dbReference>
<evidence type="ECO:0000313" key="17">
    <source>
        <dbReference type="RefSeq" id="XP_018559169.1"/>
    </source>
</evidence>
<dbReference type="Pfam" id="PF22528">
    <property type="entry name" value="PRMT_C"/>
    <property type="match status" value="2"/>
</dbReference>
<keyword evidence="4 13" id="KW-0949">S-adenosyl-L-methionine</keyword>
<proteinExistence type="inferred from homology"/>
<dbReference type="FunFam" id="3.40.50.150:FF:000070">
    <property type="entry name" value="Protein arginine N-methyltransferase 7"/>
    <property type="match status" value="1"/>
</dbReference>
<dbReference type="GO" id="GO:0007010">
    <property type="term" value="P:cytoskeleton organization"/>
    <property type="evidence" value="ECO:0007669"/>
    <property type="project" value="Ensembl"/>
</dbReference>
<dbReference type="OrthoDB" id="412876at2759"/>
<organism evidence="15 16">
    <name type="scientific">Lates calcarifer</name>
    <name type="common">Barramundi</name>
    <name type="synonym">Holocentrus calcarifer</name>
    <dbReference type="NCBI Taxonomy" id="8187"/>
    <lineage>
        <taxon>Eukaryota</taxon>
        <taxon>Metazoa</taxon>
        <taxon>Chordata</taxon>
        <taxon>Craniata</taxon>
        <taxon>Vertebrata</taxon>
        <taxon>Euteleostomi</taxon>
        <taxon>Actinopterygii</taxon>
        <taxon>Neopterygii</taxon>
        <taxon>Teleostei</taxon>
        <taxon>Neoteleostei</taxon>
        <taxon>Acanthomorphata</taxon>
        <taxon>Carangaria</taxon>
        <taxon>Carangaria incertae sedis</taxon>
        <taxon>Centropomidae</taxon>
        <taxon>Lates</taxon>
    </lineage>
</organism>
<evidence type="ECO:0000256" key="4">
    <source>
        <dbReference type="ARBA" id="ARBA00022691"/>
    </source>
</evidence>
<dbReference type="FunFam" id="3.40.50.150:FF:000071">
    <property type="entry name" value="Protein arginine N-methyltransferase 7"/>
    <property type="match status" value="1"/>
</dbReference>
<comment type="catalytic activity">
    <reaction evidence="12 13">
        <text>L-arginyl-[protein] + S-adenosyl-L-methionine = N(omega)-methyl-L-arginyl-[protein] + S-adenosyl-L-homocysteine + H(+)</text>
        <dbReference type="Rhea" id="RHEA:48100"/>
        <dbReference type="Rhea" id="RHEA-COMP:10532"/>
        <dbReference type="Rhea" id="RHEA-COMP:11990"/>
        <dbReference type="ChEBI" id="CHEBI:15378"/>
        <dbReference type="ChEBI" id="CHEBI:29965"/>
        <dbReference type="ChEBI" id="CHEBI:57856"/>
        <dbReference type="ChEBI" id="CHEBI:59789"/>
        <dbReference type="ChEBI" id="CHEBI:65280"/>
        <dbReference type="EC" id="2.1.1.321"/>
    </reaction>
</comment>
<evidence type="ECO:0000256" key="8">
    <source>
        <dbReference type="ARBA" id="ARBA00023015"/>
    </source>
</evidence>
<comment type="function">
    <text evidence="11 13">Arginine methyltransferase that can both catalyze the formation of omega-N monomethylarginine (MMA) and symmetrical dimethylarginine (sDMA), with a preference for the formation of MMA. Specifically mediates the symmetrical dimethylation of arginine residues in the small nuclear ribonucleoproteins Sm D1 (SNRPD1) and Sm D3 (SNRPD3); such methylation being required for the assembly and biogenesis of snRNP core particles. Specifically mediates the symmetric dimethylation of histone H4 'Arg-3' to form H4R3me2s. Plays a role in gene imprinting by being recruited by CTCFL at the H19 imprinted control region (ICR) and methylating histone H4 to form H4R3me2s, possibly leading to recruit DNA methyltransferases at these sites. May also play a role in embryonic stem cell (ESC) pluripotency. Also able to mediate the arginine methylation of histone H2A and myelin basic protein (MBP) in vitro; the relevance of such results is however unclear in vivo.</text>
</comment>
<gene>
    <name evidence="15" type="primary">PRMT7</name>
    <name evidence="17" type="synonym">prmt7</name>
</gene>
<dbReference type="InterPro" id="IPR025799">
    <property type="entry name" value="Arg_MeTrfase"/>
</dbReference>
<dbReference type="CDD" id="cd02440">
    <property type="entry name" value="AdoMet_MTases"/>
    <property type="match status" value="1"/>
</dbReference>
<evidence type="ECO:0000313" key="16">
    <source>
        <dbReference type="Proteomes" id="UP000314980"/>
    </source>
</evidence>
<keyword evidence="6 13" id="KW-0221">Differentiation</keyword>
<keyword evidence="8 13" id="KW-0805">Transcription regulation</keyword>
<feature type="domain" description="Protein arginine N-methyltransferase" evidence="14">
    <location>
        <begin position="176"/>
        <end position="346"/>
    </location>
</feature>
<dbReference type="GO" id="GO:0035241">
    <property type="term" value="F:protein-arginine omega-N monomethyltransferase activity"/>
    <property type="evidence" value="ECO:0007669"/>
    <property type="project" value="UniProtKB-EC"/>
</dbReference>
<evidence type="ECO:0000256" key="7">
    <source>
        <dbReference type="ARBA" id="ARBA00022853"/>
    </source>
</evidence>
<protein>
    <recommendedName>
        <fullName evidence="13">Protein arginine N-methyltransferase</fullName>
        <ecNumber evidence="13">2.1.1.321</ecNumber>
    </recommendedName>
</protein>
<evidence type="ECO:0000256" key="5">
    <source>
        <dbReference type="ARBA" id="ARBA00022737"/>
    </source>
</evidence>
<evidence type="ECO:0000256" key="12">
    <source>
        <dbReference type="ARBA" id="ARBA00048213"/>
    </source>
</evidence>
<evidence type="ECO:0000256" key="2">
    <source>
        <dbReference type="ARBA" id="ARBA00022603"/>
    </source>
</evidence>
<dbReference type="InterPro" id="IPR055135">
    <property type="entry name" value="PRMT_dom"/>
</dbReference>
<dbReference type="GO" id="GO:0000387">
    <property type="term" value="P:spliceosomal snRNP assembly"/>
    <property type="evidence" value="ECO:0007669"/>
    <property type="project" value="UniProtKB-UniRule"/>
</dbReference>
<comment type="subcellular location">
    <subcellularLocation>
        <location evidence="13">Cytoplasm</location>
        <location evidence="13">Cytosol</location>
    </subcellularLocation>
    <subcellularLocation>
        <location evidence="13">Nucleus</location>
    </subcellularLocation>
</comment>
<dbReference type="STRING" id="8187.ENSLCAP00010018054"/>
<dbReference type="EC" id="2.1.1.321" evidence="13"/>
<evidence type="ECO:0000313" key="15">
    <source>
        <dbReference type="Ensembl" id="ENSLCAP00010018054.1"/>
    </source>
</evidence>
<dbReference type="GO" id="GO:0051607">
    <property type="term" value="P:defense response to virus"/>
    <property type="evidence" value="ECO:0007669"/>
    <property type="project" value="Ensembl"/>
</dbReference>
<dbReference type="GO" id="GO:0055113">
    <property type="term" value="P:epiboly involved in gastrulation with mouth forming second"/>
    <property type="evidence" value="ECO:0007669"/>
    <property type="project" value="Ensembl"/>
</dbReference>
<dbReference type="Proteomes" id="UP000314980">
    <property type="component" value="Unassembled WGS sequence"/>
</dbReference>
<dbReference type="SUPFAM" id="SSF53335">
    <property type="entry name" value="S-adenosyl-L-methionine-dependent methyltransferases"/>
    <property type="match status" value="2"/>
</dbReference>
<keyword evidence="2 13" id="KW-0489">Methyltransferase</keyword>